<dbReference type="InterPro" id="IPR027304">
    <property type="entry name" value="Trigger_fact/SurA_dom_sf"/>
</dbReference>
<evidence type="ECO:0000256" key="5">
    <source>
        <dbReference type="ARBA" id="ARBA00016902"/>
    </source>
</evidence>
<dbReference type="InterPro" id="IPR008881">
    <property type="entry name" value="Trigger_fac_ribosome-bd_bac"/>
</dbReference>
<evidence type="ECO:0000313" key="14">
    <source>
        <dbReference type="EMBL" id="OGI83229.1"/>
    </source>
</evidence>
<dbReference type="GO" id="GO:0005737">
    <property type="term" value="C:cytoplasm"/>
    <property type="evidence" value="ECO:0007669"/>
    <property type="project" value="UniProtKB-SubCell"/>
</dbReference>
<evidence type="ECO:0000256" key="6">
    <source>
        <dbReference type="ARBA" id="ARBA00023110"/>
    </source>
</evidence>
<evidence type="ECO:0000256" key="4">
    <source>
        <dbReference type="ARBA" id="ARBA00013194"/>
    </source>
</evidence>
<dbReference type="SUPFAM" id="SSF109998">
    <property type="entry name" value="Triger factor/SurA peptide-binding domain-like"/>
    <property type="match status" value="1"/>
</dbReference>
<dbReference type="InterPro" id="IPR037041">
    <property type="entry name" value="Trigger_fac_C_sf"/>
</dbReference>
<comment type="similarity">
    <text evidence="3">Belongs to the FKBP-type PPIase family. Tig subfamily.</text>
</comment>
<dbReference type="PIRSF" id="PIRSF003095">
    <property type="entry name" value="Trigger_factor"/>
    <property type="match status" value="1"/>
</dbReference>
<feature type="domain" description="Trigger factor C-terminal" evidence="13">
    <location>
        <begin position="235"/>
        <end position="377"/>
    </location>
</feature>
<comment type="caution">
    <text evidence="14">The sequence shown here is derived from an EMBL/GenBank/DDBJ whole genome shotgun (WGS) entry which is preliminary data.</text>
</comment>
<evidence type="ECO:0000256" key="7">
    <source>
        <dbReference type="ARBA" id="ARBA00023186"/>
    </source>
</evidence>
<evidence type="ECO:0000256" key="3">
    <source>
        <dbReference type="ARBA" id="ARBA00005464"/>
    </source>
</evidence>
<dbReference type="InterPro" id="IPR005215">
    <property type="entry name" value="Trig_fac"/>
</dbReference>
<dbReference type="Proteomes" id="UP000178184">
    <property type="component" value="Unassembled WGS sequence"/>
</dbReference>
<feature type="region of interest" description="Disordered" evidence="11">
    <location>
        <begin position="153"/>
        <end position="216"/>
    </location>
</feature>
<organism evidence="14 15">
    <name type="scientific">Candidatus Nomurabacteria bacterium RIFCSPLOWO2_01_FULL_33_17</name>
    <dbReference type="NCBI Taxonomy" id="1801764"/>
    <lineage>
        <taxon>Bacteria</taxon>
        <taxon>Candidatus Nomuraibacteriota</taxon>
    </lineage>
</organism>
<accession>A0A1F6WMX2</accession>
<name>A0A1F6WMX2_9BACT</name>
<dbReference type="EC" id="5.2.1.8" evidence="4"/>
<evidence type="ECO:0000256" key="10">
    <source>
        <dbReference type="SAM" id="Coils"/>
    </source>
</evidence>
<dbReference type="EMBL" id="MFUO01000032">
    <property type="protein sequence ID" value="OGI83229.1"/>
    <property type="molecule type" value="Genomic_DNA"/>
</dbReference>
<evidence type="ECO:0000259" key="12">
    <source>
        <dbReference type="Pfam" id="PF05697"/>
    </source>
</evidence>
<dbReference type="GO" id="GO:0003755">
    <property type="term" value="F:peptidyl-prolyl cis-trans isomerase activity"/>
    <property type="evidence" value="ECO:0007669"/>
    <property type="project" value="UniProtKB-KW"/>
</dbReference>
<evidence type="ECO:0000256" key="2">
    <source>
        <dbReference type="ARBA" id="ARBA00004496"/>
    </source>
</evidence>
<evidence type="ECO:0000259" key="13">
    <source>
        <dbReference type="Pfam" id="PF05698"/>
    </source>
</evidence>
<dbReference type="GO" id="GO:0015031">
    <property type="term" value="P:protein transport"/>
    <property type="evidence" value="ECO:0007669"/>
    <property type="project" value="InterPro"/>
</dbReference>
<dbReference type="InterPro" id="IPR036611">
    <property type="entry name" value="Trigger_fac_ribosome-bd_sf"/>
</dbReference>
<reference evidence="14 15" key="1">
    <citation type="journal article" date="2016" name="Nat. Commun.">
        <title>Thousands of microbial genomes shed light on interconnected biogeochemical processes in an aquifer system.</title>
        <authorList>
            <person name="Anantharaman K."/>
            <person name="Brown C.T."/>
            <person name="Hug L.A."/>
            <person name="Sharon I."/>
            <person name="Castelle C.J."/>
            <person name="Probst A.J."/>
            <person name="Thomas B.C."/>
            <person name="Singh A."/>
            <person name="Wilkins M.J."/>
            <person name="Karaoz U."/>
            <person name="Brodie E.L."/>
            <person name="Williams K.H."/>
            <person name="Hubbard S.S."/>
            <person name="Banfield J.F."/>
        </authorList>
    </citation>
    <scope>NUCLEOTIDE SEQUENCE [LARGE SCALE GENOMIC DNA]</scope>
</reference>
<sequence length="389" mass="44238">MATYTKKELENSRVEIIGTIPYEDLVIHEEIALARLAKELEVDGFRKGQVPPTTARKYIQDLAILEAMAEEALMKEYGDIIKIHAPDAIGRPDINITKIARDNPMEFKVSVTVMPTIKLPDYKKIAKDENKNKKEVVLTDEEVEKSLAELQKMRMGKNDKEDKTHVHEDGSVHDEEHNEKETTQEQHPTPALPLAEGGSEATNPRLTKEGAGGGEITLPELNDEFAQSFGDSFKTLDDLKNKIRENMLREKEMIASDSIRMAIGEKIIEGMLVELPDLLIDGEIERMAYRMESDLANSGMSLDEYAKMVNKTMDDIKVEWRPSAEKRVKLQLALDEIAKLENIILDAEQINKEVEQLKQMYKDIDPLRAKIYVEGQLKNEKTFEFLDAQ</sequence>
<gene>
    <name evidence="14" type="ORF">A2903_02135</name>
</gene>
<evidence type="ECO:0000256" key="8">
    <source>
        <dbReference type="ARBA" id="ARBA00023235"/>
    </source>
</evidence>
<dbReference type="InterPro" id="IPR008880">
    <property type="entry name" value="Trigger_fac_C"/>
</dbReference>
<dbReference type="Gene3D" id="1.10.3120.10">
    <property type="entry name" value="Trigger factor, C-terminal domain"/>
    <property type="match status" value="1"/>
</dbReference>
<dbReference type="SUPFAM" id="SSF102735">
    <property type="entry name" value="Trigger factor ribosome-binding domain"/>
    <property type="match status" value="1"/>
</dbReference>
<feature type="domain" description="Trigger factor ribosome-binding bacterial" evidence="12">
    <location>
        <begin position="4"/>
        <end position="150"/>
    </location>
</feature>
<dbReference type="AlphaFoldDB" id="A0A1F6WMX2"/>
<evidence type="ECO:0000256" key="9">
    <source>
        <dbReference type="ARBA" id="ARBA00029986"/>
    </source>
</evidence>
<dbReference type="Gene3D" id="3.30.70.1050">
    <property type="entry name" value="Trigger factor ribosome-binding domain"/>
    <property type="match status" value="1"/>
</dbReference>
<dbReference type="STRING" id="1801764.A2903_02135"/>
<keyword evidence="8" id="KW-0413">Isomerase</keyword>
<dbReference type="GO" id="GO:0006457">
    <property type="term" value="P:protein folding"/>
    <property type="evidence" value="ECO:0007669"/>
    <property type="project" value="InterPro"/>
</dbReference>
<dbReference type="Pfam" id="PF05698">
    <property type="entry name" value="Trigger_C"/>
    <property type="match status" value="1"/>
</dbReference>
<keyword evidence="10" id="KW-0175">Coiled coil</keyword>
<evidence type="ECO:0000313" key="15">
    <source>
        <dbReference type="Proteomes" id="UP000178184"/>
    </source>
</evidence>
<feature type="compositionally biased region" description="Basic and acidic residues" evidence="11">
    <location>
        <begin position="156"/>
        <end position="184"/>
    </location>
</feature>
<keyword evidence="7" id="KW-0143">Chaperone</keyword>
<feature type="coiled-coil region" evidence="10">
    <location>
        <begin position="330"/>
        <end position="360"/>
    </location>
</feature>
<proteinExistence type="inferred from homology"/>
<evidence type="ECO:0000256" key="1">
    <source>
        <dbReference type="ARBA" id="ARBA00000971"/>
    </source>
</evidence>
<comment type="subcellular location">
    <subcellularLocation>
        <location evidence="2">Cytoplasm</location>
    </subcellularLocation>
</comment>
<comment type="catalytic activity">
    <reaction evidence="1">
        <text>[protein]-peptidylproline (omega=180) = [protein]-peptidylproline (omega=0)</text>
        <dbReference type="Rhea" id="RHEA:16237"/>
        <dbReference type="Rhea" id="RHEA-COMP:10747"/>
        <dbReference type="Rhea" id="RHEA-COMP:10748"/>
        <dbReference type="ChEBI" id="CHEBI:83833"/>
        <dbReference type="ChEBI" id="CHEBI:83834"/>
        <dbReference type="EC" id="5.2.1.8"/>
    </reaction>
</comment>
<evidence type="ECO:0000256" key="11">
    <source>
        <dbReference type="SAM" id="MobiDB-lite"/>
    </source>
</evidence>
<keyword evidence="6" id="KW-0697">Rotamase</keyword>
<protein>
    <recommendedName>
        <fullName evidence="5">Trigger factor</fullName>
        <ecNumber evidence="4">5.2.1.8</ecNumber>
    </recommendedName>
    <alternativeName>
        <fullName evidence="9">PPIase</fullName>
    </alternativeName>
</protein>
<dbReference type="Pfam" id="PF05697">
    <property type="entry name" value="Trigger_N"/>
    <property type="match status" value="1"/>
</dbReference>